<organism evidence="1 2">
    <name type="scientific">Streptomyces luteireticuli</name>
    <dbReference type="NCBI Taxonomy" id="173858"/>
    <lineage>
        <taxon>Bacteria</taxon>
        <taxon>Bacillati</taxon>
        <taxon>Actinomycetota</taxon>
        <taxon>Actinomycetes</taxon>
        <taxon>Kitasatosporales</taxon>
        <taxon>Streptomycetaceae</taxon>
        <taxon>Streptomyces</taxon>
    </lineage>
</organism>
<dbReference type="EMBL" id="BAAABX010000071">
    <property type="protein sequence ID" value="GAA0432953.1"/>
    <property type="molecule type" value="Genomic_DNA"/>
</dbReference>
<sequence>MLYGAPARLPGRYRQVNAELPHDRSFAAAGASVGKDEVAGSIPCGAKVEDFVAAVRPCAEAGFGEIALVQIGGAHQEPFLKWAKKELLPALREL</sequence>
<proteinExistence type="predicted"/>
<evidence type="ECO:0008006" key="3">
    <source>
        <dbReference type="Google" id="ProtNLM"/>
    </source>
</evidence>
<protein>
    <recommendedName>
        <fullName evidence="3">LLM class flavin-dependent oxidoreductase</fullName>
    </recommendedName>
</protein>
<accession>A0ABN0Z4K6</accession>
<dbReference type="Proteomes" id="UP001500879">
    <property type="component" value="Unassembled WGS sequence"/>
</dbReference>
<evidence type="ECO:0000313" key="2">
    <source>
        <dbReference type="Proteomes" id="UP001500879"/>
    </source>
</evidence>
<comment type="caution">
    <text evidence="1">The sequence shown here is derived from an EMBL/GenBank/DDBJ whole genome shotgun (WGS) entry which is preliminary data.</text>
</comment>
<reference evidence="1 2" key="1">
    <citation type="journal article" date="2019" name="Int. J. Syst. Evol. Microbiol.">
        <title>The Global Catalogue of Microorganisms (GCM) 10K type strain sequencing project: providing services to taxonomists for standard genome sequencing and annotation.</title>
        <authorList>
            <consortium name="The Broad Institute Genomics Platform"/>
            <consortium name="The Broad Institute Genome Sequencing Center for Infectious Disease"/>
            <person name="Wu L."/>
            <person name="Ma J."/>
        </authorList>
    </citation>
    <scope>NUCLEOTIDE SEQUENCE [LARGE SCALE GENOMIC DNA]</scope>
    <source>
        <strain evidence="1 2">JCM 4788</strain>
    </source>
</reference>
<evidence type="ECO:0000313" key="1">
    <source>
        <dbReference type="EMBL" id="GAA0432953.1"/>
    </source>
</evidence>
<gene>
    <name evidence="1" type="ORF">GCM10010357_63120</name>
</gene>
<name>A0ABN0Z4K6_9ACTN</name>
<keyword evidence="2" id="KW-1185">Reference proteome</keyword>